<dbReference type="PRINTS" id="PR00778">
    <property type="entry name" value="HTHARSR"/>
</dbReference>
<comment type="caution">
    <text evidence="5">The sequence shown here is derived from an EMBL/GenBank/DDBJ whole genome shotgun (WGS) entry which is preliminary data.</text>
</comment>
<accession>A0ABP9UMP8</accession>
<evidence type="ECO:0000313" key="5">
    <source>
        <dbReference type="EMBL" id="GAA5481621.1"/>
    </source>
</evidence>
<keyword evidence="3" id="KW-0804">Transcription</keyword>
<dbReference type="EMBL" id="BAABRI010000004">
    <property type="protein sequence ID" value="GAA5481621.1"/>
    <property type="molecule type" value="Genomic_DNA"/>
</dbReference>
<reference evidence="5 6" key="1">
    <citation type="submission" date="2024-02" db="EMBL/GenBank/DDBJ databases">
        <title>Haloferula sargassicola NBRC 104335.</title>
        <authorList>
            <person name="Ichikawa N."/>
            <person name="Katano-Makiyama Y."/>
            <person name="Hidaka K."/>
        </authorList>
    </citation>
    <scope>NUCLEOTIDE SEQUENCE [LARGE SCALE GENOMIC DNA]</scope>
    <source>
        <strain evidence="5 6">NBRC 104335</strain>
    </source>
</reference>
<dbReference type="InterPro" id="IPR011991">
    <property type="entry name" value="ArsR-like_HTH"/>
</dbReference>
<dbReference type="PANTHER" id="PTHR43132">
    <property type="entry name" value="ARSENICAL RESISTANCE OPERON REPRESSOR ARSR-RELATED"/>
    <property type="match status" value="1"/>
</dbReference>
<evidence type="ECO:0000313" key="6">
    <source>
        <dbReference type="Proteomes" id="UP001476282"/>
    </source>
</evidence>
<dbReference type="NCBIfam" id="NF033788">
    <property type="entry name" value="HTH_metalloreg"/>
    <property type="match status" value="1"/>
</dbReference>
<evidence type="ECO:0000256" key="2">
    <source>
        <dbReference type="ARBA" id="ARBA00023125"/>
    </source>
</evidence>
<dbReference type="InterPro" id="IPR036388">
    <property type="entry name" value="WH-like_DNA-bd_sf"/>
</dbReference>
<dbReference type="CDD" id="cd00090">
    <property type="entry name" value="HTH_ARSR"/>
    <property type="match status" value="1"/>
</dbReference>
<gene>
    <name evidence="5" type="primary">kmtR</name>
    <name evidence="5" type="ORF">Hsar01_00832</name>
</gene>
<dbReference type="RefSeq" id="WP_353565773.1">
    <property type="nucleotide sequence ID" value="NZ_BAABRI010000004.1"/>
</dbReference>
<name>A0ABP9UMP8_9BACT</name>
<evidence type="ECO:0000256" key="3">
    <source>
        <dbReference type="ARBA" id="ARBA00023163"/>
    </source>
</evidence>
<sequence length="116" mass="12838">MSKNISNNATGRLSDEAVEAMAATFRVLSEPSRLSLLQEVKGGEKSVNELVEATGQGQASVSKHLKILFDAGLVSRRRDGTKVYYRVEGDFVFSLCKMVCDRLDEAQHSRGIIDFR</sequence>
<keyword evidence="1" id="KW-0805">Transcription regulation</keyword>
<dbReference type="InterPro" id="IPR001845">
    <property type="entry name" value="HTH_ArsR_DNA-bd_dom"/>
</dbReference>
<dbReference type="Proteomes" id="UP001476282">
    <property type="component" value="Unassembled WGS sequence"/>
</dbReference>
<organism evidence="5 6">
    <name type="scientific">Haloferula sargassicola</name>
    <dbReference type="NCBI Taxonomy" id="490096"/>
    <lineage>
        <taxon>Bacteria</taxon>
        <taxon>Pseudomonadati</taxon>
        <taxon>Verrucomicrobiota</taxon>
        <taxon>Verrucomicrobiia</taxon>
        <taxon>Verrucomicrobiales</taxon>
        <taxon>Verrucomicrobiaceae</taxon>
        <taxon>Haloferula</taxon>
    </lineage>
</organism>
<dbReference type="InterPro" id="IPR051011">
    <property type="entry name" value="Metal_resp_trans_reg"/>
</dbReference>
<feature type="domain" description="HTH arsR-type" evidence="4">
    <location>
        <begin position="13"/>
        <end position="107"/>
    </location>
</feature>
<dbReference type="SUPFAM" id="SSF46785">
    <property type="entry name" value="Winged helix' DNA-binding domain"/>
    <property type="match status" value="1"/>
</dbReference>
<dbReference type="PANTHER" id="PTHR43132:SF9">
    <property type="entry name" value="ARSR FAMILY TRANSCRIPTIONAL REGULATORY PROTEIN"/>
    <property type="match status" value="1"/>
</dbReference>
<evidence type="ECO:0000259" key="4">
    <source>
        <dbReference type="PROSITE" id="PS50987"/>
    </source>
</evidence>
<dbReference type="PROSITE" id="PS50987">
    <property type="entry name" value="HTH_ARSR_2"/>
    <property type="match status" value="1"/>
</dbReference>
<dbReference type="SMART" id="SM00418">
    <property type="entry name" value="HTH_ARSR"/>
    <property type="match status" value="1"/>
</dbReference>
<dbReference type="InterPro" id="IPR036390">
    <property type="entry name" value="WH_DNA-bd_sf"/>
</dbReference>
<dbReference type="Gene3D" id="1.10.10.10">
    <property type="entry name" value="Winged helix-like DNA-binding domain superfamily/Winged helix DNA-binding domain"/>
    <property type="match status" value="1"/>
</dbReference>
<dbReference type="Pfam" id="PF01022">
    <property type="entry name" value="HTH_5"/>
    <property type="match status" value="1"/>
</dbReference>
<protein>
    <submittedName>
        <fullName evidence="5">HTH-type transcriptional regulator KmtR</fullName>
    </submittedName>
</protein>
<evidence type="ECO:0000256" key="1">
    <source>
        <dbReference type="ARBA" id="ARBA00023015"/>
    </source>
</evidence>
<proteinExistence type="predicted"/>
<keyword evidence="6" id="KW-1185">Reference proteome</keyword>
<keyword evidence="2" id="KW-0238">DNA-binding</keyword>